<evidence type="ECO:0000313" key="2">
    <source>
        <dbReference type="Proteomes" id="UP000031532"/>
    </source>
</evidence>
<name>A0A9X5EA73_9CYAN</name>
<evidence type="ECO:0000313" key="1">
    <source>
        <dbReference type="EMBL" id="NHC37821.1"/>
    </source>
</evidence>
<reference evidence="1 2" key="1">
    <citation type="journal article" date="2015" name="Genome Announc.">
        <title>Draft Genome Sequence of the Terrestrial Cyanobacterium Scytonema millei VB511283, Isolated from Eastern India.</title>
        <authorList>
            <person name="Sen D."/>
            <person name="Chandrababunaidu M.M."/>
            <person name="Singh D."/>
            <person name="Sanghi N."/>
            <person name="Ghorai A."/>
            <person name="Mishra G.P."/>
            <person name="Madduluri M."/>
            <person name="Adhikary S.P."/>
            <person name="Tripathy S."/>
        </authorList>
    </citation>
    <scope>NUCLEOTIDE SEQUENCE [LARGE SCALE GENOMIC DNA]</scope>
    <source>
        <strain evidence="1 2">VB511283</strain>
    </source>
</reference>
<dbReference type="RefSeq" id="WP_052289709.1">
    <property type="nucleotide sequence ID" value="NZ_JTJC03000011.1"/>
</dbReference>
<dbReference type="OrthoDB" id="426136at2"/>
<organism evidence="1 2">
    <name type="scientific">Scytonema millei VB511283</name>
    <dbReference type="NCBI Taxonomy" id="1245923"/>
    <lineage>
        <taxon>Bacteria</taxon>
        <taxon>Bacillati</taxon>
        <taxon>Cyanobacteriota</taxon>
        <taxon>Cyanophyceae</taxon>
        <taxon>Nostocales</taxon>
        <taxon>Scytonemataceae</taxon>
        <taxon>Scytonema</taxon>
    </lineage>
</organism>
<dbReference type="Proteomes" id="UP000031532">
    <property type="component" value="Unassembled WGS sequence"/>
</dbReference>
<sequence length="83" mass="9878">MRISTLPAQKIKISQSLSEKLQKIFQGVIYALTRGHELQVWRKKDRNGNAYWQAFDPKTRRSTSLSSEAEMRIWIEQRYYNSD</sequence>
<keyword evidence="2" id="KW-1185">Reference proteome</keyword>
<accession>A0A9X5EA73</accession>
<protein>
    <submittedName>
        <fullName evidence="1">Uncharacterized protein</fullName>
    </submittedName>
</protein>
<comment type="caution">
    <text evidence="1">The sequence shown here is derived from an EMBL/GenBank/DDBJ whole genome shotgun (WGS) entry which is preliminary data.</text>
</comment>
<dbReference type="AlphaFoldDB" id="A0A9X5EA73"/>
<gene>
    <name evidence="1" type="ORF">QH73_0024810</name>
</gene>
<proteinExistence type="predicted"/>
<dbReference type="EMBL" id="JTJC03000011">
    <property type="protein sequence ID" value="NHC37821.1"/>
    <property type="molecule type" value="Genomic_DNA"/>
</dbReference>